<evidence type="ECO:0000256" key="5">
    <source>
        <dbReference type="ARBA" id="ARBA00022842"/>
    </source>
</evidence>
<protein>
    <submittedName>
        <fullName evidence="10">Magnesium transporter MgtE</fullName>
    </submittedName>
</protein>
<dbReference type="PANTHER" id="PTHR41394">
    <property type="entry name" value="MAGNESIUM TRANSPORTER MGTE"/>
    <property type="match status" value="1"/>
</dbReference>
<dbReference type="Gene3D" id="1.10.357.20">
    <property type="entry name" value="SLC41 divalent cation transporters, integral membrane domain"/>
    <property type="match status" value="1"/>
</dbReference>
<evidence type="ECO:0000256" key="2">
    <source>
        <dbReference type="ARBA" id="ARBA00009749"/>
    </source>
</evidence>
<dbReference type="AlphaFoldDB" id="A0A645HQ73"/>
<evidence type="ECO:0000256" key="1">
    <source>
        <dbReference type="ARBA" id="ARBA00004141"/>
    </source>
</evidence>
<dbReference type="InterPro" id="IPR036739">
    <property type="entry name" value="SLC41_membr_dom_sf"/>
</dbReference>
<accession>A0A645HQ73</accession>
<feature type="transmembrane region" description="Helical" evidence="8">
    <location>
        <begin position="100"/>
        <end position="124"/>
    </location>
</feature>
<feature type="transmembrane region" description="Helical" evidence="8">
    <location>
        <begin position="20"/>
        <end position="38"/>
    </location>
</feature>
<keyword evidence="6 8" id="KW-1133">Transmembrane helix</keyword>
<comment type="subcellular location">
    <subcellularLocation>
        <location evidence="1">Membrane</location>
        <topology evidence="1">Multi-pass membrane protein</topology>
    </subcellularLocation>
</comment>
<evidence type="ECO:0000256" key="4">
    <source>
        <dbReference type="ARBA" id="ARBA00022692"/>
    </source>
</evidence>
<proteinExistence type="inferred from homology"/>
<dbReference type="PANTHER" id="PTHR41394:SF5">
    <property type="entry name" value="SLC41A_MGTE INTEGRAL MEMBRANE DOMAIN-CONTAINING PROTEIN"/>
    <property type="match status" value="1"/>
</dbReference>
<comment type="similarity">
    <text evidence="2">Belongs to the SLC41A transporter family.</text>
</comment>
<evidence type="ECO:0000256" key="3">
    <source>
        <dbReference type="ARBA" id="ARBA00022448"/>
    </source>
</evidence>
<keyword evidence="3" id="KW-0813">Transport</keyword>
<evidence type="ECO:0000259" key="9">
    <source>
        <dbReference type="Pfam" id="PF01769"/>
    </source>
</evidence>
<gene>
    <name evidence="10" type="ORF">SDC9_188753</name>
</gene>
<dbReference type="EMBL" id="VSSQ01098105">
    <property type="protein sequence ID" value="MPN41211.1"/>
    <property type="molecule type" value="Genomic_DNA"/>
</dbReference>
<dbReference type="Pfam" id="PF01769">
    <property type="entry name" value="MgtE"/>
    <property type="match status" value="1"/>
</dbReference>
<dbReference type="GO" id="GO:0008324">
    <property type="term" value="F:monoatomic cation transmembrane transporter activity"/>
    <property type="evidence" value="ECO:0007669"/>
    <property type="project" value="InterPro"/>
</dbReference>
<feature type="transmembrane region" description="Helical" evidence="8">
    <location>
        <begin position="136"/>
        <end position="156"/>
    </location>
</feature>
<dbReference type="SUPFAM" id="SSF161093">
    <property type="entry name" value="MgtE membrane domain-like"/>
    <property type="match status" value="1"/>
</dbReference>
<feature type="transmembrane region" description="Helical" evidence="8">
    <location>
        <begin position="76"/>
        <end position="94"/>
    </location>
</feature>
<evidence type="ECO:0000256" key="6">
    <source>
        <dbReference type="ARBA" id="ARBA00022989"/>
    </source>
</evidence>
<feature type="domain" description="SLC41A/MgtE integral membrane" evidence="9">
    <location>
        <begin position="34"/>
        <end position="157"/>
    </location>
</feature>
<comment type="caution">
    <text evidence="10">The sequence shown here is derived from an EMBL/GenBank/DDBJ whole genome shotgun (WGS) entry which is preliminary data.</text>
</comment>
<evidence type="ECO:0000256" key="8">
    <source>
        <dbReference type="SAM" id="Phobius"/>
    </source>
</evidence>
<keyword evidence="7 8" id="KW-0472">Membrane</keyword>
<dbReference type="InterPro" id="IPR006667">
    <property type="entry name" value="SLC41_membr_dom"/>
</dbReference>
<evidence type="ECO:0000256" key="7">
    <source>
        <dbReference type="ARBA" id="ARBA00023136"/>
    </source>
</evidence>
<reference evidence="10" key="1">
    <citation type="submission" date="2019-08" db="EMBL/GenBank/DDBJ databases">
        <authorList>
            <person name="Kucharzyk K."/>
            <person name="Murdoch R.W."/>
            <person name="Higgins S."/>
            <person name="Loffler F."/>
        </authorList>
    </citation>
    <scope>NUCLEOTIDE SEQUENCE</scope>
</reference>
<name>A0A645HQ73_9ZZZZ</name>
<sequence>MWLLILMISATFTGIIIRQYESVLSSVVILASFIPMLMDTGGNSGSQSSTLIIRGLALGELEIADYPKILWKEFRVSIVVGLVLAFINFLRIYLLERVDFIVSLTVCISLFATVVLAKVVGGMLPLIAKKFKLDPAIMAAPLVTTIVDTFALMVYFSTASLLMGL</sequence>
<organism evidence="10">
    <name type="scientific">bioreactor metagenome</name>
    <dbReference type="NCBI Taxonomy" id="1076179"/>
    <lineage>
        <taxon>unclassified sequences</taxon>
        <taxon>metagenomes</taxon>
        <taxon>ecological metagenomes</taxon>
    </lineage>
</organism>
<dbReference type="GO" id="GO:0016020">
    <property type="term" value="C:membrane"/>
    <property type="evidence" value="ECO:0007669"/>
    <property type="project" value="UniProtKB-SubCell"/>
</dbReference>
<keyword evidence="5" id="KW-0460">Magnesium</keyword>
<evidence type="ECO:0000313" key="10">
    <source>
        <dbReference type="EMBL" id="MPN41211.1"/>
    </source>
</evidence>
<keyword evidence="4 8" id="KW-0812">Transmembrane</keyword>